<keyword evidence="2" id="KW-1185">Reference proteome</keyword>
<comment type="caution">
    <text evidence="1">The sequence shown here is derived from an EMBL/GenBank/DDBJ whole genome shotgun (WGS) entry which is preliminary data.</text>
</comment>
<dbReference type="RefSeq" id="WP_275474160.1">
    <property type="nucleotide sequence ID" value="NZ_CP162940.1"/>
</dbReference>
<evidence type="ECO:0000313" key="2">
    <source>
        <dbReference type="Proteomes" id="UP001579974"/>
    </source>
</evidence>
<protein>
    <submittedName>
        <fullName evidence="1">Uncharacterized protein</fullName>
    </submittedName>
</protein>
<accession>A0ABV5AIM8</accession>
<gene>
    <name evidence="1" type="ORF">KKP3000_000476</name>
</gene>
<sequence>MVLTDEVCEAIMDEVYESEEYQNASSFLEAEIIELLGDNEEKWAKHNDAYVALENAIVRKLFQRVYASGVNDGKQIAVAAEV</sequence>
<proteinExistence type="predicted"/>
<organism evidence="1 2">
    <name type="scientific">Alicyclobacillus fastidiosus</name>
    <dbReference type="NCBI Taxonomy" id="392011"/>
    <lineage>
        <taxon>Bacteria</taxon>
        <taxon>Bacillati</taxon>
        <taxon>Bacillota</taxon>
        <taxon>Bacilli</taxon>
        <taxon>Bacillales</taxon>
        <taxon>Alicyclobacillaceae</taxon>
        <taxon>Alicyclobacillus</taxon>
    </lineage>
</organism>
<reference evidence="1 2" key="1">
    <citation type="journal article" date="2024" name="Int. J. Mol. Sci.">
        <title>Exploration of Alicyclobacillus spp. Genome in Search of Antibiotic Resistance.</title>
        <authorList>
            <person name="Bucka-Kolendo J."/>
            <person name="Kiousi D.E."/>
            <person name="Dekowska A."/>
            <person name="Mikolajczuk-Szczyrba A."/>
            <person name="Karadedos D.M."/>
            <person name="Michael P."/>
            <person name="Galanis A."/>
            <person name="Sokolowska B."/>
        </authorList>
    </citation>
    <scope>NUCLEOTIDE SEQUENCE [LARGE SCALE GENOMIC DNA]</scope>
    <source>
        <strain evidence="1 2">KKP 3000</strain>
    </source>
</reference>
<evidence type="ECO:0000313" key="1">
    <source>
        <dbReference type="EMBL" id="MFB5191700.1"/>
    </source>
</evidence>
<dbReference type="Proteomes" id="UP001579974">
    <property type="component" value="Unassembled WGS sequence"/>
</dbReference>
<dbReference type="EMBL" id="JBDXSU010000013">
    <property type="protein sequence ID" value="MFB5191700.1"/>
    <property type="molecule type" value="Genomic_DNA"/>
</dbReference>
<name>A0ABV5AIM8_9BACL</name>